<reference evidence="3" key="2">
    <citation type="submission" date="2015-02" db="UniProtKB">
        <authorList>
            <consortium name="EnsemblMetazoa"/>
        </authorList>
    </citation>
    <scope>IDENTIFICATION</scope>
</reference>
<evidence type="ECO:0000256" key="1">
    <source>
        <dbReference type="SAM" id="MobiDB-lite"/>
    </source>
</evidence>
<dbReference type="HOGENOM" id="CLU_1013074_0_0_1"/>
<evidence type="ECO:0000259" key="2">
    <source>
        <dbReference type="Pfam" id="PF00179"/>
    </source>
</evidence>
<feature type="domain" description="UBC core" evidence="2">
    <location>
        <begin position="30"/>
        <end position="131"/>
    </location>
</feature>
<dbReference type="AlphaFoldDB" id="T1IKD8"/>
<name>T1IKD8_STRMM</name>
<dbReference type="InterPro" id="IPR016135">
    <property type="entry name" value="UBQ-conjugating_enzyme/RWD"/>
</dbReference>
<dbReference type="SUPFAM" id="SSF54495">
    <property type="entry name" value="UBC-like"/>
    <property type="match status" value="1"/>
</dbReference>
<proteinExistence type="predicted"/>
<organism evidence="3 4">
    <name type="scientific">Strigamia maritima</name>
    <name type="common">European centipede</name>
    <name type="synonym">Geophilus maritimus</name>
    <dbReference type="NCBI Taxonomy" id="126957"/>
    <lineage>
        <taxon>Eukaryota</taxon>
        <taxon>Metazoa</taxon>
        <taxon>Ecdysozoa</taxon>
        <taxon>Arthropoda</taxon>
        <taxon>Myriapoda</taxon>
        <taxon>Chilopoda</taxon>
        <taxon>Pleurostigmophora</taxon>
        <taxon>Geophilomorpha</taxon>
        <taxon>Linotaeniidae</taxon>
        <taxon>Strigamia</taxon>
    </lineage>
</organism>
<dbReference type="STRING" id="126957.T1IKD8"/>
<dbReference type="SMART" id="SM00212">
    <property type="entry name" value="UBCc"/>
    <property type="match status" value="1"/>
</dbReference>
<feature type="region of interest" description="Disordered" evidence="1">
    <location>
        <begin position="1"/>
        <end position="24"/>
    </location>
</feature>
<dbReference type="Proteomes" id="UP000014500">
    <property type="component" value="Unassembled WGS sequence"/>
</dbReference>
<keyword evidence="4" id="KW-1185">Reference proteome</keyword>
<evidence type="ECO:0000313" key="3">
    <source>
        <dbReference type="EnsemblMetazoa" id="SMAR001385-PA"/>
    </source>
</evidence>
<dbReference type="EnsemblMetazoa" id="SMAR001385-RA">
    <property type="protein sequence ID" value="SMAR001385-PA"/>
    <property type="gene ID" value="SMAR001385"/>
</dbReference>
<dbReference type="Pfam" id="PF00179">
    <property type="entry name" value="UQ_con"/>
    <property type="match status" value="1"/>
</dbReference>
<dbReference type="eggNOG" id="KOG0420">
    <property type="taxonomic scope" value="Eukaryota"/>
</dbReference>
<feature type="compositionally biased region" description="Low complexity" evidence="1">
    <location>
        <begin position="11"/>
        <end position="21"/>
    </location>
</feature>
<accession>T1IKD8</accession>
<dbReference type="CDD" id="cd23794">
    <property type="entry name" value="UBCc_UBE2F_UBE2M"/>
    <property type="match status" value="1"/>
</dbReference>
<reference evidence="4" key="1">
    <citation type="submission" date="2011-05" db="EMBL/GenBank/DDBJ databases">
        <authorList>
            <person name="Richards S.R."/>
            <person name="Qu J."/>
            <person name="Jiang H."/>
            <person name="Jhangiani S.N."/>
            <person name="Agravi P."/>
            <person name="Goodspeed R."/>
            <person name="Gross S."/>
            <person name="Mandapat C."/>
            <person name="Jackson L."/>
            <person name="Mathew T."/>
            <person name="Pu L."/>
            <person name="Thornton R."/>
            <person name="Saada N."/>
            <person name="Wilczek-Boney K.B."/>
            <person name="Lee S."/>
            <person name="Kovar C."/>
            <person name="Wu Y."/>
            <person name="Scherer S.E."/>
            <person name="Worley K.C."/>
            <person name="Muzny D.M."/>
            <person name="Gibbs R."/>
        </authorList>
    </citation>
    <scope>NUCLEOTIDE SEQUENCE</scope>
    <source>
        <strain evidence="4">Brora</strain>
    </source>
</reference>
<evidence type="ECO:0000313" key="4">
    <source>
        <dbReference type="Proteomes" id="UP000014500"/>
    </source>
</evidence>
<dbReference type="Gene3D" id="3.10.110.10">
    <property type="entry name" value="Ubiquitin Conjugating Enzyme"/>
    <property type="match status" value="1"/>
</dbReference>
<dbReference type="EMBL" id="JH430495">
    <property type="status" value="NOT_ANNOTATED_CDS"/>
    <property type="molecule type" value="Genomic_DNA"/>
</dbReference>
<sequence length="275" mass="31403">MTYTFTRKSTQKSQPNQPQQQRVSVRDKLLVKEISELHDNLPSTCRLFFDNPNRIYNFDLLVSPKEGYWNGGRFRFNICMCEDYNLVPPKVNETGEICLSLLRESSTDGAGWAPTRRLKDVVWGVDSLFTDLLNLLKDEDGFVAKVKDYVERFGTVERKGGVRRRLEAGGAKAASKKAKSRNLVLLPWFLQPTLGVTNCNNQDMRFTLTQLTMCFKDEGLMLRMGAQYSKSALTRSVTTAMGLLFNPVFKDYKRTTNHPLKLEMRTMLGLCSAMK</sequence>
<protein>
    <recommendedName>
        <fullName evidence="2">UBC core domain-containing protein</fullName>
    </recommendedName>
</protein>
<dbReference type="InterPro" id="IPR000608">
    <property type="entry name" value="UBC"/>
</dbReference>